<name>A0A498HJV5_MALDO</name>
<sequence>MDLEEFREEMKKIMLAIADGLGSSPIQMVLEDDDHKEKEKKKIQSEPSSSPPPNLTPCQPQIHHSHPFSTSSSAPILHLLCTPIFLPTGSGWGEEDEDGVKRERKGRGRDELRKVGSKSSHTPLYSQEY</sequence>
<dbReference type="AlphaFoldDB" id="A0A498HJV5"/>
<feature type="region of interest" description="Disordered" evidence="1">
    <location>
        <begin position="23"/>
        <end position="71"/>
    </location>
</feature>
<evidence type="ECO:0000256" key="1">
    <source>
        <dbReference type="SAM" id="MobiDB-lite"/>
    </source>
</evidence>
<accession>A0A498HJV5</accession>
<evidence type="ECO:0000313" key="2">
    <source>
        <dbReference type="EMBL" id="RXH70604.1"/>
    </source>
</evidence>
<evidence type="ECO:0000313" key="3">
    <source>
        <dbReference type="Proteomes" id="UP000290289"/>
    </source>
</evidence>
<organism evidence="2 3">
    <name type="scientific">Malus domestica</name>
    <name type="common">Apple</name>
    <name type="synonym">Pyrus malus</name>
    <dbReference type="NCBI Taxonomy" id="3750"/>
    <lineage>
        <taxon>Eukaryota</taxon>
        <taxon>Viridiplantae</taxon>
        <taxon>Streptophyta</taxon>
        <taxon>Embryophyta</taxon>
        <taxon>Tracheophyta</taxon>
        <taxon>Spermatophyta</taxon>
        <taxon>Magnoliopsida</taxon>
        <taxon>eudicotyledons</taxon>
        <taxon>Gunneridae</taxon>
        <taxon>Pentapetalae</taxon>
        <taxon>rosids</taxon>
        <taxon>fabids</taxon>
        <taxon>Rosales</taxon>
        <taxon>Rosaceae</taxon>
        <taxon>Amygdaloideae</taxon>
        <taxon>Maleae</taxon>
        <taxon>Malus</taxon>
    </lineage>
</organism>
<dbReference type="STRING" id="3750.A0A498HJV5"/>
<feature type="region of interest" description="Disordered" evidence="1">
    <location>
        <begin position="87"/>
        <end position="129"/>
    </location>
</feature>
<dbReference type="EMBL" id="RDQH01000342">
    <property type="protein sequence ID" value="RXH70604.1"/>
    <property type="molecule type" value="Genomic_DNA"/>
</dbReference>
<keyword evidence="3" id="KW-1185">Reference proteome</keyword>
<gene>
    <name evidence="2" type="ORF">DVH24_013350</name>
</gene>
<comment type="caution">
    <text evidence="2">The sequence shown here is derived from an EMBL/GenBank/DDBJ whole genome shotgun (WGS) entry which is preliminary data.</text>
</comment>
<reference evidence="2 3" key="1">
    <citation type="submission" date="2018-10" db="EMBL/GenBank/DDBJ databases">
        <title>A high-quality apple genome assembly.</title>
        <authorList>
            <person name="Hu J."/>
        </authorList>
    </citation>
    <scope>NUCLEOTIDE SEQUENCE [LARGE SCALE GENOMIC DNA]</scope>
    <source>
        <strain evidence="3">cv. HFTH1</strain>
        <tissue evidence="2">Young leaf</tissue>
    </source>
</reference>
<feature type="compositionally biased region" description="Polar residues" evidence="1">
    <location>
        <begin position="117"/>
        <end position="129"/>
    </location>
</feature>
<feature type="compositionally biased region" description="Basic and acidic residues" evidence="1">
    <location>
        <begin position="33"/>
        <end position="44"/>
    </location>
</feature>
<proteinExistence type="predicted"/>
<protein>
    <submittedName>
        <fullName evidence="2">Uncharacterized protein</fullName>
    </submittedName>
</protein>
<dbReference type="Proteomes" id="UP000290289">
    <property type="component" value="Chromosome 16"/>
</dbReference>